<dbReference type="Proteomes" id="UP000000420">
    <property type="component" value="Chromosome"/>
</dbReference>
<proteinExistence type="predicted"/>
<feature type="transmembrane region" description="Helical" evidence="2">
    <location>
        <begin position="199"/>
        <end position="216"/>
    </location>
</feature>
<evidence type="ECO:0000259" key="3">
    <source>
        <dbReference type="Pfam" id="PF00487"/>
    </source>
</evidence>
<dbReference type="InterPro" id="IPR005804">
    <property type="entry name" value="FA_desaturase_dom"/>
</dbReference>
<keyword evidence="2" id="KW-0812">Transmembrane</keyword>
<dbReference type="HOGENOM" id="CLU_052920_2_0_6"/>
<protein>
    <recommendedName>
        <fullName evidence="3">Fatty acid desaturase domain-containing protein</fullName>
    </recommendedName>
</protein>
<gene>
    <name evidence="4" type="ordered locus">XC_0604</name>
</gene>
<feature type="transmembrane region" description="Helical" evidence="2">
    <location>
        <begin position="46"/>
        <end position="65"/>
    </location>
</feature>
<evidence type="ECO:0000256" key="1">
    <source>
        <dbReference type="SAM" id="MobiDB-lite"/>
    </source>
</evidence>
<dbReference type="Pfam" id="PF00487">
    <property type="entry name" value="FA_desaturase"/>
    <property type="match status" value="1"/>
</dbReference>
<evidence type="ECO:0000313" key="4">
    <source>
        <dbReference type="EMBL" id="AAY47685.1"/>
    </source>
</evidence>
<feature type="transmembrane region" description="Helical" evidence="2">
    <location>
        <begin position="222"/>
        <end position="240"/>
    </location>
</feature>
<name>A0A0H2X3F8_XANC8</name>
<dbReference type="GO" id="GO:0008610">
    <property type="term" value="P:lipid biosynthetic process"/>
    <property type="evidence" value="ECO:0007669"/>
    <property type="project" value="UniProtKB-ARBA"/>
</dbReference>
<keyword evidence="2" id="KW-1133">Transmembrane helix</keyword>
<reference evidence="4 5" key="1">
    <citation type="journal article" date="2005" name="Genome Res.">
        <title>Comparative and functional genomic analyses of the pathogenicity of phytopathogen Xanthomonas campestris pv. campestris.</title>
        <authorList>
            <person name="Qian W."/>
            <person name="Jia Y."/>
            <person name="Ren S.X."/>
            <person name="He Y.Q."/>
            <person name="Feng J.X."/>
            <person name="Lu L.F."/>
            <person name="Sun Q."/>
            <person name="Ying G."/>
            <person name="Tang D.J."/>
            <person name="Tang H."/>
            <person name="Wu W."/>
            <person name="Hao P."/>
            <person name="Wang L."/>
            <person name="Jiang B.L."/>
            <person name="Zeng S."/>
            <person name="Gu W.Y."/>
            <person name="Lu G."/>
            <person name="Rong L."/>
            <person name="Tian Y."/>
            <person name="Yao Z."/>
            <person name="Fu G."/>
            <person name="Chen B."/>
            <person name="Fang R."/>
            <person name="Qiang B."/>
            <person name="Chen Z."/>
            <person name="Zhao G.P."/>
            <person name="Tang J.L."/>
            <person name="He C."/>
        </authorList>
    </citation>
    <scope>NUCLEOTIDE SEQUENCE [LARGE SCALE GENOMIC DNA]</scope>
    <source>
        <strain evidence="4 5">8004</strain>
    </source>
</reference>
<keyword evidence="2" id="KW-0472">Membrane</keyword>
<dbReference type="PANTHER" id="PTHR19353:SF19">
    <property type="entry name" value="DELTA(5) FATTY ACID DESATURASE C-RELATED"/>
    <property type="match status" value="1"/>
</dbReference>
<evidence type="ECO:0000313" key="5">
    <source>
        <dbReference type="Proteomes" id="UP000000420"/>
    </source>
</evidence>
<organism evidence="4 5">
    <name type="scientific">Xanthomonas campestris pv. campestris (strain 8004)</name>
    <dbReference type="NCBI Taxonomy" id="314565"/>
    <lineage>
        <taxon>Bacteria</taxon>
        <taxon>Pseudomonadati</taxon>
        <taxon>Pseudomonadota</taxon>
        <taxon>Gammaproteobacteria</taxon>
        <taxon>Lysobacterales</taxon>
        <taxon>Lysobacteraceae</taxon>
        <taxon>Xanthomonas</taxon>
    </lineage>
</organism>
<dbReference type="KEGG" id="xcb:XC_0604"/>
<dbReference type="PANTHER" id="PTHR19353">
    <property type="entry name" value="FATTY ACID DESATURASE 2"/>
    <property type="match status" value="1"/>
</dbReference>
<dbReference type="GO" id="GO:0016020">
    <property type="term" value="C:membrane"/>
    <property type="evidence" value="ECO:0007669"/>
    <property type="project" value="TreeGrafter"/>
</dbReference>
<accession>A0A0H2X3F8</accession>
<dbReference type="InterPro" id="IPR012171">
    <property type="entry name" value="Fatty_acid_desaturase"/>
</dbReference>
<evidence type="ECO:0000256" key="2">
    <source>
        <dbReference type="SAM" id="Phobius"/>
    </source>
</evidence>
<feature type="domain" description="Fatty acid desaturase" evidence="3">
    <location>
        <begin position="67"/>
        <end position="312"/>
    </location>
</feature>
<sequence>MGQPDPGLGTRRTCTGMGGTHSHRTARMSATVPIALARLQPWRSGMALAADWAVIALCFGAAMLYPHPAVYALAIVVIARTQLALAVMMHEGAHRLLAHRQSRNDVVAQALAAGPLFLSLFAYRQGHLQHHRAPMSPDDPVAIMFGIADYPVSRRELALRLLRDVTGIGYVLAIRGALRRRRTQPASAHTRTVPQRAGLVAGTILLSNGLLFGALAAFGHPLLYLGLWLLPALTLLQLFARIRAITEHAGYAACEDQRHSARTIVARSWQTFFCGPHGIHYHIEHHQHVRVPFYQLPALHRGMHAQNQLPAANLYHGYGAVLRDVSRGARSDDQR</sequence>
<feature type="region of interest" description="Disordered" evidence="1">
    <location>
        <begin position="1"/>
        <end position="23"/>
    </location>
</feature>
<dbReference type="GO" id="GO:0016717">
    <property type="term" value="F:oxidoreductase activity, acting on paired donors, with oxidation of a pair of donors resulting in the reduction of molecular oxygen to two molecules of water"/>
    <property type="evidence" value="ECO:0007669"/>
    <property type="project" value="TreeGrafter"/>
</dbReference>
<dbReference type="CDD" id="cd03510">
    <property type="entry name" value="Rhizobitoxine-FADS-like"/>
    <property type="match status" value="1"/>
</dbReference>
<dbReference type="AlphaFoldDB" id="A0A0H2X3F8"/>
<dbReference type="EMBL" id="CP000050">
    <property type="protein sequence ID" value="AAY47685.1"/>
    <property type="molecule type" value="Genomic_DNA"/>
</dbReference>